<protein>
    <recommendedName>
        <fullName evidence="9">GTP cyclohydrolase-2</fullName>
        <ecNumber evidence="9">3.5.4.25</ecNumber>
    </recommendedName>
    <alternativeName>
        <fullName evidence="9">GTP cyclohydrolase II</fullName>
    </alternativeName>
</protein>
<evidence type="ECO:0000256" key="3">
    <source>
        <dbReference type="ARBA" id="ARBA00022723"/>
    </source>
</evidence>
<feature type="active site" description="Nucleophile" evidence="9">
    <location>
        <position position="140"/>
    </location>
</feature>
<feature type="binding site" evidence="9">
    <location>
        <position position="161"/>
    </location>
    <ligand>
        <name>GTP</name>
        <dbReference type="ChEBI" id="CHEBI:37565"/>
    </ligand>
</feature>
<dbReference type="Pfam" id="PF00925">
    <property type="entry name" value="GTP_cyclohydro2"/>
    <property type="match status" value="1"/>
</dbReference>
<evidence type="ECO:0000256" key="4">
    <source>
        <dbReference type="ARBA" id="ARBA00022741"/>
    </source>
</evidence>
<dbReference type="Gene3D" id="3.40.50.10990">
    <property type="entry name" value="GTP cyclohydrolase II"/>
    <property type="match status" value="1"/>
</dbReference>
<keyword evidence="12" id="KW-1185">Reference proteome</keyword>
<evidence type="ECO:0000256" key="5">
    <source>
        <dbReference type="ARBA" id="ARBA00022801"/>
    </source>
</evidence>
<evidence type="ECO:0000313" key="11">
    <source>
        <dbReference type="EMBL" id="AXI03595.1"/>
    </source>
</evidence>
<evidence type="ECO:0000256" key="9">
    <source>
        <dbReference type="HAMAP-Rule" id="MF_00179"/>
    </source>
</evidence>
<proteinExistence type="inferred from homology"/>
<feature type="domain" description="GTP cyclohydrolase II" evidence="10">
    <location>
        <begin position="7"/>
        <end position="182"/>
    </location>
</feature>
<dbReference type="RefSeq" id="WP_114899703.1">
    <property type="nucleotide sequence ID" value="NZ_CP031222.1"/>
</dbReference>
<dbReference type="GO" id="GO:0003935">
    <property type="term" value="F:GTP cyclohydrolase II activity"/>
    <property type="evidence" value="ECO:0007669"/>
    <property type="project" value="UniProtKB-UniRule"/>
</dbReference>
<evidence type="ECO:0000256" key="2">
    <source>
        <dbReference type="ARBA" id="ARBA00022619"/>
    </source>
</evidence>
<accession>A0A345P8I6</accession>
<keyword evidence="5 9" id="KW-0378">Hydrolase</keyword>
<organism evidence="11 12">
    <name type="scientific">Aquirhabdus parva</name>
    <dbReference type="NCBI Taxonomy" id="2283318"/>
    <lineage>
        <taxon>Bacteria</taxon>
        <taxon>Pseudomonadati</taxon>
        <taxon>Pseudomonadota</taxon>
        <taxon>Gammaproteobacteria</taxon>
        <taxon>Moraxellales</taxon>
        <taxon>Moraxellaceae</taxon>
        <taxon>Aquirhabdus</taxon>
    </lineage>
</organism>
<feature type="binding site" evidence="9">
    <location>
        <position position="166"/>
    </location>
    <ligand>
        <name>GTP</name>
        <dbReference type="ChEBI" id="CHEBI:37565"/>
    </ligand>
</feature>
<keyword evidence="3 9" id="KW-0479">Metal-binding</keyword>
<keyword evidence="2 9" id="KW-0686">Riboflavin biosynthesis</keyword>
<dbReference type="InterPro" id="IPR032677">
    <property type="entry name" value="GTP_cyclohydro_II"/>
</dbReference>
<keyword evidence="6 9" id="KW-0862">Zinc</keyword>
<evidence type="ECO:0000256" key="6">
    <source>
        <dbReference type="ARBA" id="ARBA00022833"/>
    </source>
</evidence>
<keyword evidence="7 9" id="KW-0342">GTP-binding</keyword>
<dbReference type="SUPFAM" id="SSF142695">
    <property type="entry name" value="RibA-like"/>
    <property type="match status" value="1"/>
</dbReference>
<dbReference type="PANTHER" id="PTHR21327">
    <property type="entry name" value="GTP CYCLOHYDROLASE II-RELATED"/>
    <property type="match status" value="1"/>
</dbReference>
<comment type="similarity">
    <text evidence="9">Belongs to the GTP cyclohydrolase II family.</text>
</comment>
<feature type="binding site" evidence="9">
    <location>
        <position position="77"/>
    </location>
    <ligand>
        <name>Zn(2+)</name>
        <dbReference type="ChEBI" id="CHEBI:29105"/>
        <note>catalytic</note>
    </ligand>
</feature>
<feature type="active site" description="Proton acceptor" evidence="9">
    <location>
        <position position="138"/>
    </location>
</feature>
<sequence length="207" mass="22414">MPVEFVAASKLPTKHGLFDISVFQDPESGQEHIALSIGLVVDPSVAPSDAAISTSIPTLVRLHSECLTGDAFGSLRCDCGPQLNSTLALLAKKGRGALLYLRQEGRGIGLPNKIRAYALQDQGHDTLDANLMLGLPADARTYEMCQVMLNFLNVQKVNLITNNPAKIEALVALGLDVVERTPLHVGENPHNAAYIETKQKRMRHIKA</sequence>
<evidence type="ECO:0000259" key="10">
    <source>
        <dbReference type="Pfam" id="PF00925"/>
    </source>
</evidence>
<reference evidence="11 12" key="1">
    <citation type="submission" date="2018-07" db="EMBL/GenBank/DDBJ databases">
        <title>Genome sequencing of Moraxellaceae gen. HYN0046.</title>
        <authorList>
            <person name="Kim M."/>
            <person name="Yi H."/>
        </authorList>
    </citation>
    <scope>NUCLEOTIDE SEQUENCE [LARGE SCALE GENOMIC DNA]</scope>
    <source>
        <strain evidence="11 12">HYN0046</strain>
    </source>
</reference>
<feature type="binding site" evidence="9">
    <location>
        <position position="82"/>
    </location>
    <ligand>
        <name>GTP</name>
        <dbReference type="ChEBI" id="CHEBI:37565"/>
    </ligand>
</feature>
<dbReference type="UniPathway" id="UPA00275">
    <property type="reaction ID" value="UER00400"/>
</dbReference>
<dbReference type="EMBL" id="CP031222">
    <property type="protein sequence ID" value="AXI03595.1"/>
    <property type="molecule type" value="Genomic_DNA"/>
</dbReference>
<feature type="binding site" evidence="9">
    <location>
        <position position="126"/>
    </location>
    <ligand>
        <name>GTP</name>
        <dbReference type="ChEBI" id="CHEBI:37565"/>
    </ligand>
</feature>
<dbReference type="GO" id="GO:0005829">
    <property type="term" value="C:cytosol"/>
    <property type="evidence" value="ECO:0007669"/>
    <property type="project" value="TreeGrafter"/>
</dbReference>
<dbReference type="OrthoDB" id="9793111at2"/>
<name>A0A345P8I6_9GAMM</name>
<dbReference type="GO" id="GO:0005525">
    <property type="term" value="F:GTP binding"/>
    <property type="evidence" value="ECO:0007669"/>
    <property type="project" value="UniProtKB-KW"/>
</dbReference>
<dbReference type="PANTHER" id="PTHR21327:SF18">
    <property type="entry name" value="3,4-DIHYDROXY-2-BUTANONE 4-PHOSPHATE SYNTHASE"/>
    <property type="match status" value="1"/>
</dbReference>
<feature type="binding site" evidence="9">
    <location>
        <position position="66"/>
    </location>
    <ligand>
        <name>Zn(2+)</name>
        <dbReference type="ChEBI" id="CHEBI:29105"/>
        <note>catalytic</note>
    </ligand>
</feature>
<comment type="pathway">
    <text evidence="1 9">Cofactor biosynthesis; riboflavin biosynthesis; 5-amino-6-(D-ribitylamino)uracil from GTP: step 1/4.</text>
</comment>
<comment type="function">
    <text evidence="9">Catalyzes the conversion of GTP to 2,5-diamino-6-ribosylamino-4(3H)-pyrimidinone 5'-phosphate (DARP), formate and pyrophosphate.</text>
</comment>
<feature type="binding site" evidence="9">
    <location>
        <position position="79"/>
    </location>
    <ligand>
        <name>Zn(2+)</name>
        <dbReference type="ChEBI" id="CHEBI:29105"/>
        <note>catalytic</note>
    </ligand>
</feature>
<keyword evidence="4 9" id="KW-0547">Nucleotide-binding</keyword>
<comment type="cofactor">
    <cofactor evidence="9">
        <name>Zn(2+)</name>
        <dbReference type="ChEBI" id="CHEBI:29105"/>
    </cofactor>
    <text evidence="9">Binds 1 zinc ion per subunit.</text>
</comment>
<evidence type="ECO:0000313" key="12">
    <source>
        <dbReference type="Proteomes" id="UP000253940"/>
    </source>
</evidence>
<evidence type="ECO:0000256" key="8">
    <source>
        <dbReference type="ARBA" id="ARBA00049295"/>
    </source>
</evidence>
<dbReference type="HAMAP" id="MF_00179">
    <property type="entry name" value="RibA"/>
    <property type="match status" value="1"/>
</dbReference>
<dbReference type="GO" id="GO:0009231">
    <property type="term" value="P:riboflavin biosynthetic process"/>
    <property type="evidence" value="ECO:0007669"/>
    <property type="project" value="UniProtKB-UniRule"/>
</dbReference>
<feature type="binding site" evidence="9">
    <location>
        <begin position="61"/>
        <end position="65"/>
    </location>
    <ligand>
        <name>GTP</name>
        <dbReference type="ChEBI" id="CHEBI:37565"/>
    </ligand>
</feature>
<dbReference type="GO" id="GO:0008270">
    <property type="term" value="F:zinc ion binding"/>
    <property type="evidence" value="ECO:0007669"/>
    <property type="project" value="UniProtKB-UniRule"/>
</dbReference>
<dbReference type="NCBIfam" id="NF001591">
    <property type="entry name" value="PRK00393.1"/>
    <property type="match status" value="1"/>
</dbReference>
<dbReference type="InterPro" id="IPR000926">
    <property type="entry name" value="RibA"/>
</dbReference>
<dbReference type="InterPro" id="IPR036144">
    <property type="entry name" value="RibA-like_sf"/>
</dbReference>
<dbReference type="FunFam" id="3.40.50.10990:FF:000002">
    <property type="entry name" value="GTP cyclohydrolase-2"/>
    <property type="match status" value="1"/>
</dbReference>
<evidence type="ECO:0000256" key="7">
    <source>
        <dbReference type="ARBA" id="ARBA00023134"/>
    </source>
</evidence>
<dbReference type="AlphaFoldDB" id="A0A345P8I6"/>
<gene>
    <name evidence="9 11" type="primary">ribA</name>
    <name evidence="11" type="ORF">HYN46_12605</name>
</gene>
<dbReference type="CDD" id="cd00641">
    <property type="entry name" value="GTP_cyclohydro2"/>
    <property type="match status" value="1"/>
</dbReference>
<feature type="binding site" evidence="9">
    <location>
        <begin position="104"/>
        <end position="106"/>
    </location>
    <ligand>
        <name>GTP</name>
        <dbReference type="ChEBI" id="CHEBI:37565"/>
    </ligand>
</feature>
<dbReference type="NCBIfam" id="TIGR00505">
    <property type="entry name" value="ribA"/>
    <property type="match status" value="1"/>
</dbReference>
<comment type="catalytic activity">
    <reaction evidence="8 9">
        <text>GTP + 4 H2O = 2,5-diamino-6-hydroxy-4-(5-phosphoribosylamino)-pyrimidine + formate + 2 phosphate + 3 H(+)</text>
        <dbReference type="Rhea" id="RHEA:23704"/>
        <dbReference type="ChEBI" id="CHEBI:15377"/>
        <dbReference type="ChEBI" id="CHEBI:15378"/>
        <dbReference type="ChEBI" id="CHEBI:15740"/>
        <dbReference type="ChEBI" id="CHEBI:37565"/>
        <dbReference type="ChEBI" id="CHEBI:43474"/>
        <dbReference type="ChEBI" id="CHEBI:58614"/>
        <dbReference type="EC" id="3.5.4.25"/>
    </reaction>
</comment>
<dbReference type="EC" id="3.5.4.25" evidence="9"/>
<evidence type="ECO:0000256" key="1">
    <source>
        <dbReference type="ARBA" id="ARBA00004853"/>
    </source>
</evidence>
<dbReference type="KEGG" id="mbah:HYN46_12605"/>
<dbReference type="Proteomes" id="UP000253940">
    <property type="component" value="Chromosome"/>
</dbReference>